<name>A0ABD2NQU9_9CUCU</name>
<dbReference type="InterPro" id="IPR051982">
    <property type="entry name" value="CiliaryAsmbly_MitoImport"/>
</dbReference>
<dbReference type="PANTHER" id="PTHR45984:SF1">
    <property type="entry name" value="SPAG1 AXONEMAL DYNEIN ASSEMBLY FACTOR"/>
    <property type="match status" value="1"/>
</dbReference>
<keyword evidence="8" id="KW-1185">Reference proteome</keyword>
<reference evidence="7 8" key="1">
    <citation type="journal article" date="2021" name="BMC Biol.">
        <title>Horizontally acquired antibacterial genes associated with adaptive radiation of ladybird beetles.</title>
        <authorList>
            <person name="Li H.S."/>
            <person name="Tang X.F."/>
            <person name="Huang Y.H."/>
            <person name="Xu Z.Y."/>
            <person name="Chen M.L."/>
            <person name="Du X.Y."/>
            <person name="Qiu B.Y."/>
            <person name="Chen P.T."/>
            <person name="Zhang W."/>
            <person name="Slipinski A."/>
            <person name="Escalona H.E."/>
            <person name="Waterhouse R.M."/>
            <person name="Zwick A."/>
            <person name="Pang H."/>
        </authorList>
    </citation>
    <scope>NUCLEOTIDE SEQUENCE [LARGE SCALE GENOMIC DNA]</scope>
    <source>
        <strain evidence="7">SYSU2018</strain>
    </source>
</reference>
<keyword evidence="4 5" id="KW-0802">TPR repeat</keyword>
<gene>
    <name evidence="7" type="ORF">HHI36_004219</name>
</gene>
<evidence type="ECO:0000256" key="3">
    <source>
        <dbReference type="ARBA" id="ARBA00022737"/>
    </source>
</evidence>
<organism evidence="7 8">
    <name type="scientific">Cryptolaemus montrouzieri</name>
    <dbReference type="NCBI Taxonomy" id="559131"/>
    <lineage>
        <taxon>Eukaryota</taxon>
        <taxon>Metazoa</taxon>
        <taxon>Ecdysozoa</taxon>
        <taxon>Arthropoda</taxon>
        <taxon>Hexapoda</taxon>
        <taxon>Insecta</taxon>
        <taxon>Pterygota</taxon>
        <taxon>Neoptera</taxon>
        <taxon>Endopterygota</taxon>
        <taxon>Coleoptera</taxon>
        <taxon>Polyphaga</taxon>
        <taxon>Cucujiformia</taxon>
        <taxon>Coccinelloidea</taxon>
        <taxon>Coccinellidae</taxon>
        <taxon>Scymninae</taxon>
        <taxon>Scymnini</taxon>
        <taxon>Cryptolaemus</taxon>
    </lineage>
</organism>
<dbReference type="InterPro" id="IPR011990">
    <property type="entry name" value="TPR-like_helical_dom_sf"/>
</dbReference>
<dbReference type="InterPro" id="IPR019734">
    <property type="entry name" value="TPR_rpt"/>
</dbReference>
<feature type="repeat" description="TPR" evidence="5">
    <location>
        <begin position="253"/>
        <end position="286"/>
    </location>
</feature>
<evidence type="ECO:0000256" key="5">
    <source>
        <dbReference type="PROSITE-ProRule" id="PRU00339"/>
    </source>
</evidence>
<dbReference type="Pfam" id="PF13181">
    <property type="entry name" value="TPR_8"/>
    <property type="match status" value="1"/>
</dbReference>
<sequence>MQKKMVQVSNVENFEQDPYKYTDDSTSLLSKYDIPITHLDFPYVEKCTNGKELEKILHVLKSGQEGYYPELMKAVEEKLRILLPKSRFLRNLSRVLEPQDLEMEEWEVIHEDLKEWVVNISKENKELELRKGGQNTYDYAPEIRQSKILLEEKQCKTESRIKSTDYSTWDKYDPDTEILKMDLEEEKLKKEATQNHAKKKPKKRVKFNSFPTETEANYEANREREKGNECFKAGEYNSALIHYTSSLQYKTTVQCLNNRAVTYLKKEQYQNAVADCDSALAIEPRNLKANFRKAQALERLQLFEEGLGCIEECIRIDPNNIDVQELACRIRRKSGIRLERKRFAIEDVCEREDKEGVLGNNKQNEQKEKQKINITEKERQVVIPIPGTSKMQEPYYVVCESEDAPNITYTIYNRPEIIGLIITPPQEEEECLVDHLEHISSKKHSQISSDVITSETTFCTNEVCNEHEDRLSIKEENSVRTKKRMHKTILNRLQDINLQDDNAGGEPYKTEHVLNLTDILSPYTFLKTWTSAGNDPTFKKHAEIIRKLNMNQLVRVIGCKLDNDMFSTILKTLCMHFTVAGELEKIRSVLVNIPRLPRFGIISMLMSEQDRNQLNYLISFLYQHGKSLPEEVRKSLM</sequence>
<feature type="domain" description="RNA-polymerase II-associated protein 3-like C-terminal" evidence="6">
    <location>
        <begin position="521"/>
        <end position="611"/>
    </location>
</feature>
<dbReference type="SMART" id="SM00028">
    <property type="entry name" value="TPR"/>
    <property type="match status" value="3"/>
</dbReference>
<accession>A0ABD2NQU9</accession>
<dbReference type="GO" id="GO:0005737">
    <property type="term" value="C:cytoplasm"/>
    <property type="evidence" value="ECO:0007669"/>
    <property type="project" value="UniProtKB-SubCell"/>
</dbReference>
<evidence type="ECO:0000256" key="4">
    <source>
        <dbReference type="ARBA" id="ARBA00022803"/>
    </source>
</evidence>
<dbReference type="PANTHER" id="PTHR45984">
    <property type="entry name" value="RNA (RNA) POLYMERASE II ASSOCIATED PROTEIN HOMOLOG"/>
    <property type="match status" value="1"/>
</dbReference>
<dbReference type="Proteomes" id="UP001516400">
    <property type="component" value="Unassembled WGS sequence"/>
</dbReference>
<dbReference type="EMBL" id="JABFTP020000144">
    <property type="protein sequence ID" value="KAL3280994.1"/>
    <property type="molecule type" value="Genomic_DNA"/>
</dbReference>
<proteinExistence type="predicted"/>
<keyword evidence="3" id="KW-0677">Repeat</keyword>
<evidence type="ECO:0000259" key="6">
    <source>
        <dbReference type="Pfam" id="PF13877"/>
    </source>
</evidence>
<evidence type="ECO:0000313" key="8">
    <source>
        <dbReference type="Proteomes" id="UP001516400"/>
    </source>
</evidence>
<dbReference type="AlphaFoldDB" id="A0ABD2NQU9"/>
<dbReference type="InterPro" id="IPR025986">
    <property type="entry name" value="RPAP3-like_C"/>
</dbReference>
<evidence type="ECO:0000256" key="2">
    <source>
        <dbReference type="ARBA" id="ARBA00022490"/>
    </source>
</evidence>
<dbReference type="Gene3D" id="1.25.40.10">
    <property type="entry name" value="Tetratricopeptide repeat domain"/>
    <property type="match status" value="1"/>
</dbReference>
<dbReference type="PROSITE" id="PS50005">
    <property type="entry name" value="TPR"/>
    <property type="match status" value="1"/>
</dbReference>
<evidence type="ECO:0000313" key="7">
    <source>
        <dbReference type="EMBL" id="KAL3280994.1"/>
    </source>
</evidence>
<dbReference type="Pfam" id="PF13877">
    <property type="entry name" value="RPAP3_C"/>
    <property type="match status" value="1"/>
</dbReference>
<protein>
    <recommendedName>
        <fullName evidence="6">RNA-polymerase II-associated protein 3-like C-terminal domain-containing protein</fullName>
    </recommendedName>
</protein>
<comment type="subcellular location">
    <subcellularLocation>
        <location evidence="1">Cytoplasm</location>
    </subcellularLocation>
</comment>
<evidence type="ECO:0000256" key="1">
    <source>
        <dbReference type="ARBA" id="ARBA00004496"/>
    </source>
</evidence>
<dbReference type="Pfam" id="PF00515">
    <property type="entry name" value="TPR_1"/>
    <property type="match status" value="1"/>
</dbReference>
<keyword evidence="2" id="KW-0963">Cytoplasm</keyword>
<dbReference type="SUPFAM" id="SSF48452">
    <property type="entry name" value="TPR-like"/>
    <property type="match status" value="1"/>
</dbReference>
<comment type="caution">
    <text evidence="7">The sequence shown here is derived from an EMBL/GenBank/DDBJ whole genome shotgun (WGS) entry which is preliminary data.</text>
</comment>